<proteinExistence type="predicted"/>
<name>A0A1T4MBZ9_PORCN</name>
<evidence type="ECO:0008006" key="3">
    <source>
        <dbReference type="Google" id="ProtNLM"/>
    </source>
</evidence>
<evidence type="ECO:0000313" key="1">
    <source>
        <dbReference type="EMBL" id="SJZ64395.1"/>
    </source>
</evidence>
<dbReference type="Gene3D" id="1.10.720.160">
    <property type="match status" value="1"/>
</dbReference>
<reference evidence="1 2" key="1">
    <citation type="submission" date="2017-02" db="EMBL/GenBank/DDBJ databases">
        <authorList>
            <person name="Peterson S.W."/>
        </authorList>
    </citation>
    <scope>NUCLEOTIDE SEQUENCE [LARGE SCALE GENOMIC DNA]</scope>
    <source>
        <strain evidence="1 2">ATCC 700135</strain>
    </source>
</reference>
<dbReference type="AlphaFoldDB" id="A0A1T4MBZ9"/>
<evidence type="ECO:0000313" key="2">
    <source>
        <dbReference type="Proteomes" id="UP000189956"/>
    </source>
</evidence>
<dbReference type="InterPro" id="IPR043129">
    <property type="entry name" value="ATPase_NBD"/>
</dbReference>
<dbReference type="Gene3D" id="3.30.420.40">
    <property type="match status" value="1"/>
</dbReference>
<sequence length="275" mass="30971">MDIIAVQERGETLWHVVSKRRVLEVIPTAVLDARCMSSIEISKMISLQLIDKLPQTLCSVTIYGKEDTPRSRYTLEEALLQHFDCSIEIKKYHQSVAEVLCGDRSGIIATIGETSDMWRFDGSKVTDYNPSLGYIFGDKGSSTVLGKTLISALLTEKISTDVVNAFCMRFGIDMEWLLHQVQNDQLPKKFLSSLLPFINDHREEASIKKLINNTLEDYLRMDILPYSKGEEVHFIGEMSVLYDKLLSDTCQGLGIRMGKVLASVTDTLLSTHISQ</sequence>
<accession>A0A1T4MBZ9</accession>
<protein>
    <recommendedName>
        <fullName evidence="3">BadF-type ATPase</fullName>
    </recommendedName>
</protein>
<dbReference type="EMBL" id="FUWL01000012">
    <property type="protein sequence ID" value="SJZ64395.1"/>
    <property type="molecule type" value="Genomic_DNA"/>
</dbReference>
<dbReference type="Proteomes" id="UP000189956">
    <property type="component" value="Unassembled WGS sequence"/>
</dbReference>
<dbReference type="SUPFAM" id="SSF53067">
    <property type="entry name" value="Actin-like ATPase domain"/>
    <property type="match status" value="1"/>
</dbReference>
<gene>
    <name evidence="1" type="ORF">SAMN02745205_01459</name>
</gene>
<organism evidence="1 2">
    <name type="scientific">Porphyromonas cangingivalis</name>
    <dbReference type="NCBI Taxonomy" id="36874"/>
    <lineage>
        <taxon>Bacteria</taxon>
        <taxon>Pseudomonadati</taxon>
        <taxon>Bacteroidota</taxon>
        <taxon>Bacteroidia</taxon>
        <taxon>Bacteroidales</taxon>
        <taxon>Porphyromonadaceae</taxon>
        <taxon>Porphyromonas</taxon>
    </lineage>
</organism>
<dbReference type="RefSeq" id="WP_025838359.1">
    <property type="nucleotide sequence ID" value="NZ_FUWL01000012.1"/>
</dbReference>